<gene>
    <name evidence="3" type="ORF">PCOR1329_LOCUS33281</name>
</gene>
<dbReference type="EMBL" id="CAUYUJ010013925">
    <property type="protein sequence ID" value="CAK0836930.1"/>
    <property type="molecule type" value="Genomic_DNA"/>
</dbReference>
<name>A0ABN9SWJ9_9DINO</name>
<feature type="compositionally biased region" description="Low complexity" evidence="1">
    <location>
        <begin position="505"/>
        <end position="518"/>
    </location>
</feature>
<dbReference type="InterPro" id="IPR012340">
    <property type="entry name" value="NA-bd_OB-fold"/>
</dbReference>
<proteinExistence type="predicted"/>
<dbReference type="SUPFAM" id="SSF50249">
    <property type="entry name" value="Nucleic acid-binding proteins"/>
    <property type="match status" value="1"/>
</dbReference>
<dbReference type="Pfam" id="PF08646">
    <property type="entry name" value="Rep_fac-A_C"/>
    <property type="match status" value="1"/>
</dbReference>
<evidence type="ECO:0000256" key="1">
    <source>
        <dbReference type="SAM" id="MobiDB-lite"/>
    </source>
</evidence>
<keyword evidence="4" id="KW-1185">Reference proteome</keyword>
<reference evidence="3" key="1">
    <citation type="submission" date="2023-10" db="EMBL/GenBank/DDBJ databases">
        <authorList>
            <person name="Chen Y."/>
            <person name="Shah S."/>
            <person name="Dougan E. K."/>
            <person name="Thang M."/>
            <person name="Chan C."/>
        </authorList>
    </citation>
    <scope>NUCLEOTIDE SEQUENCE [LARGE SCALE GENOMIC DNA]</scope>
</reference>
<dbReference type="InterPro" id="IPR013955">
    <property type="entry name" value="Rep_factor-A_C"/>
</dbReference>
<feature type="compositionally biased region" description="Gly residues" evidence="1">
    <location>
        <begin position="493"/>
        <end position="504"/>
    </location>
</feature>
<accession>A0ABN9SWJ9</accession>
<protein>
    <recommendedName>
        <fullName evidence="2">Replication factor A C-terminal domain-containing protein</fullName>
    </recommendedName>
</protein>
<dbReference type="Proteomes" id="UP001189429">
    <property type="component" value="Unassembled WGS sequence"/>
</dbReference>
<feature type="region of interest" description="Disordered" evidence="1">
    <location>
        <begin position="493"/>
        <end position="532"/>
    </location>
</feature>
<evidence type="ECO:0000313" key="4">
    <source>
        <dbReference type="Proteomes" id="UP001189429"/>
    </source>
</evidence>
<organism evidence="3 4">
    <name type="scientific">Prorocentrum cordatum</name>
    <dbReference type="NCBI Taxonomy" id="2364126"/>
    <lineage>
        <taxon>Eukaryota</taxon>
        <taxon>Sar</taxon>
        <taxon>Alveolata</taxon>
        <taxon>Dinophyceae</taxon>
        <taxon>Prorocentrales</taxon>
        <taxon>Prorocentraceae</taxon>
        <taxon>Prorocentrum</taxon>
    </lineage>
</organism>
<evidence type="ECO:0000259" key="2">
    <source>
        <dbReference type="Pfam" id="PF08646"/>
    </source>
</evidence>
<feature type="domain" description="Replication factor A C-terminal" evidence="2">
    <location>
        <begin position="306"/>
        <end position="445"/>
    </location>
</feature>
<evidence type="ECO:0000313" key="3">
    <source>
        <dbReference type="EMBL" id="CAK0836930.1"/>
    </source>
</evidence>
<sequence>MAPKRKPEQVRPVGLERLDASMRNACVDVQVLGAVEIFTFIDKEDGETERVYGVAAGFALGRVVSMTFFGEAVDEMRSACVDVPVALRLRGGMVGIRHETSLSTIMYDMTFDRKFGVQKLAAGAIGLGDVPACVATSGGRPGHVAGVVSKVGEIKHVHRSIVTKDRGGGDRSVEVMEVEVAVESPTACVLAVNVWGKGARVLRGGVLGRVPPYPVMVHGLSLRPAGEGKLKATLRGGGAIRAMEAPEMVRWYEGVKESLELATRVYRAPSLADAVAVTGVGLRSLHEAIEGGNAEEVHHVKVAASLVDVYRKRAPFYEACLEKTVEGRTCHTKTAAGFCWRCDKEVANTEPFMFARVRLLFEDGAMAWVTVLGASGEQLLGVSAQHVAELESVSVSGGDAARKNLDGVVRGAREVKWTVGVKLEGYETDDGVVASATVFEVKTVLKRSAADALGGAGVSTGAARGADGQAVSPSAATASGGRGDLFGFGGAEDGGGFGFGGGPPGEAAGSGAAAASAAGGDGAPQQEDDAEE</sequence>
<comment type="caution">
    <text evidence="3">The sequence shown here is derived from an EMBL/GenBank/DDBJ whole genome shotgun (WGS) entry which is preliminary data.</text>
</comment>
<dbReference type="Gene3D" id="2.40.50.140">
    <property type="entry name" value="Nucleic acid-binding proteins"/>
    <property type="match status" value="1"/>
</dbReference>